<evidence type="ECO:0008006" key="3">
    <source>
        <dbReference type="Google" id="ProtNLM"/>
    </source>
</evidence>
<reference evidence="1" key="1">
    <citation type="submission" date="2023-04" db="EMBL/GenBank/DDBJ databases">
        <title>Black Yeasts Isolated from many extreme environments.</title>
        <authorList>
            <person name="Coleine C."/>
            <person name="Stajich J.E."/>
            <person name="Selbmann L."/>
        </authorList>
    </citation>
    <scope>NUCLEOTIDE SEQUENCE</scope>
    <source>
        <strain evidence="1">CCFEE 5312</strain>
    </source>
</reference>
<dbReference type="InterPro" id="IPR036249">
    <property type="entry name" value="Thioredoxin-like_sf"/>
</dbReference>
<dbReference type="EMBL" id="JAWDJX010000008">
    <property type="protein sequence ID" value="KAK3055572.1"/>
    <property type="molecule type" value="Genomic_DNA"/>
</dbReference>
<name>A0AAJ0DRJ3_9PEZI</name>
<comment type="caution">
    <text evidence="1">The sequence shown here is derived from an EMBL/GenBank/DDBJ whole genome shotgun (WGS) entry which is preliminary data.</text>
</comment>
<protein>
    <recommendedName>
        <fullName evidence="3">Thioredoxin domain-containing protein</fullName>
    </recommendedName>
</protein>
<keyword evidence="2" id="KW-1185">Reference proteome</keyword>
<evidence type="ECO:0000313" key="1">
    <source>
        <dbReference type="EMBL" id="KAK3055572.1"/>
    </source>
</evidence>
<evidence type="ECO:0000313" key="2">
    <source>
        <dbReference type="Proteomes" id="UP001271007"/>
    </source>
</evidence>
<accession>A0AAJ0DRJ3</accession>
<organism evidence="1 2">
    <name type="scientific">Extremus antarcticus</name>
    <dbReference type="NCBI Taxonomy" id="702011"/>
    <lineage>
        <taxon>Eukaryota</taxon>
        <taxon>Fungi</taxon>
        <taxon>Dikarya</taxon>
        <taxon>Ascomycota</taxon>
        <taxon>Pezizomycotina</taxon>
        <taxon>Dothideomycetes</taxon>
        <taxon>Dothideomycetidae</taxon>
        <taxon>Mycosphaerellales</taxon>
        <taxon>Extremaceae</taxon>
        <taxon>Extremus</taxon>
    </lineage>
</organism>
<dbReference type="SUPFAM" id="SSF52833">
    <property type="entry name" value="Thioredoxin-like"/>
    <property type="match status" value="1"/>
</dbReference>
<gene>
    <name evidence="1" type="ORF">LTR09_003492</name>
</gene>
<dbReference type="Proteomes" id="UP001271007">
    <property type="component" value="Unassembled WGS sequence"/>
</dbReference>
<sequence length="134" mass="15110">MSSHTTPVPDKPTHDTIISEAAQTPTVIYVCNSSLPLCKTFTPQYESLALRIRDQSRTNCSKRNIRFCTMEFSNETASMFKFSPNQLPVITLICHDREGKYWARTMMSPTLAELEGKVEDMREKAGMGEIGLAM</sequence>
<dbReference type="AlphaFoldDB" id="A0AAJ0DRJ3"/>
<proteinExistence type="predicted"/>